<dbReference type="GO" id="GO:0046975">
    <property type="term" value="F:histone H3K36 methyltransferase activity"/>
    <property type="evidence" value="ECO:0007669"/>
    <property type="project" value="TreeGrafter"/>
</dbReference>
<gene>
    <name evidence="1" type="primary">jg14524</name>
    <name evidence="1" type="ORF">PAEG_LOCUS537</name>
</gene>
<dbReference type="GO" id="GO:0015074">
    <property type="term" value="P:DNA integration"/>
    <property type="evidence" value="ECO:0007669"/>
    <property type="project" value="TreeGrafter"/>
</dbReference>
<evidence type="ECO:0000313" key="1">
    <source>
        <dbReference type="EMBL" id="CAH2207920.1"/>
    </source>
</evidence>
<evidence type="ECO:0000313" key="2">
    <source>
        <dbReference type="Proteomes" id="UP000838756"/>
    </source>
</evidence>
<dbReference type="GO" id="GO:0042800">
    <property type="term" value="F:histone H3K4 methyltransferase activity"/>
    <property type="evidence" value="ECO:0007669"/>
    <property type="project" value="TreeGrafter"/>
</dbReference>
<dbReference type="GO" id="GO:0000729">
    <property type="term" value="P:DNA double-strand break processing"/>
    <property type="evidence" value="ECO:0007669"/>
    <property type="project" value="TreeGrafter"/>
</dbReference>
<dbReference type="GO" id="GO:0035861">
    <property type="term" value="C:site of double-strand break"/>
    <property type="evidence" value="ECO:0007669"/>
    <property type="project" value="TreeGrafter"/>
</dbReference>
<dbReference type="GO" id="GO:0003697">
    <property type="term" value="F:single-stranded DNA binding"/>
    <property type="evidence" value="ECO:0007669"/>
    <property type="project" value="TreeGrafter"/>
</dbReference>
<dbReference type="OrthoDB" id="616263at2759"/>
<protein>
    <submittedName>
        <fullName evidence="1">Jg14524 protein</fullName>
    </submittedName>
</protein>
<dbReference type="InterPro" id="IPR052709">
    <property type="entry name" value="Transposase-MT_Hybrid"/>
</dbReference>
<dbReference type="GO" id="GO:0000793">
    <property type="term" value="C:condensed chromosome"/>
    <property type="evidence" value="ECO:0007669"/>
    <property type="project" value="TreeGrafter"/>
</dbReference>
<dbReference type="EMBL" id="CAKXAJ010001595">
    <property type="protein sequence ID" value="CAH2207920.1"/>
    <property type="molecule type" value="Genomic_DNA"/>
</dbReference>
<dbReference type="GO" id="GO:0031297">
    <property type="term" value="P:replication fork processing"/>
    <property type="evidence" value="ECO:0007669"/>
    <property type="project" value="TreeGrafter"/>
</dbReference>
<name>A0A8S4QCB2_9NEOP</name>
<dbReference type="GO" id="GO:0006303">
    <property type="term" value="P:double-strand break repair via nonhomologous end joining"/>
    <property type="evidence" value="ECO:0007669"/>
    <property type="project" value="TreeGrafter"/>
</dbReference>
<accession>A0A8S4QCB2</accession>
<dbReference type="AlphaFoldDB" id="A0A8S4QCB2"/>
<sequence length="104" mass="11446">MSSISALEKSRKITDVYDGGAVKENTVRIGFQRFRSGNFDLQNKPRGQPNTKVDKEDLMATVEVDPSQTTSELAAGCGVSDKTVLMYLKQIKKVKSLKGGYVMN</sequence>
<dbReference type="GO" id="GO:0005634">
    <property type="term" value="C:nucleus"/>
    <property type="evidence" value="ECO:0007669"/>
    <property type="project" value="TreeGrafter"/>
</dbReference>
<proteinExistence type="predicted"/>
<comment type="caution">
    <text evidence="1">The sequence shown here is derived from an EMBL/GenBank/DDBJ whole genome shotgun (WGS) entry which is preliminary data.</text>
</comment>
<dbReference type="GO" id="GO:0000014">
    <property type="term" value="F:single-stranded DNA endodeoxyribonuclease activity"/>
    <property type="evidence" value="ECO:0007669"/>
    <property type="project" value="TreeGrafter"/>
</dbReference>
<dbReference type="PANTHER" id="PTHR46060">
    <property type="entry name" value="MARINER MOS1 TRANSPOSASE-LIKE PROTEIN"/>
    <property type="match status" value="1"/>
</dbReference>
<dbReference type="Proteomes" id="UP000838756">
    <property type="component" value="Unassembled WGS sequence"/>
</dbReference>
<dbReference type="PANTHER" id="PTHR46060:SF2">
    <property type="entry name" value="HISTONE-LYSINE N-METHYLTRANSFERASE SETMAR"/>
    <property type="match status" value="1"/>
</dbReference>
<dbReference type="GO" id="GO:0044774">
    <property type="term" value="P:mitotic DNA integrity checkpoint signaling"/>
    <property type="evidence" value="ECO:0007669"/>
    <property type="project" value="TreeGrafter"/>
</dbReference>
<dbReference type="GO" id="GO:0044547">
    <property type="term" value="F:DNA topoisomerase binding"/>
    <property type="evidence" value="ECO:0007669"/>
    <property type="project" value="TreeGrafter"/>
</dbReference>
<dbReference type="GO" id="GO:0003690">
    <property type="term" value="F:double-stranded DNA binding"/>
    <property type="evidence" value="ECO:0007669"/>
    <property type="project" value="TreeGrafter"/>
</dbReference>
<reference evidence="1" key="1">
    <citation type="submission" date="2022-03" db="EMBL/GenBank/DDBJ databases">
        <authorList>
            <person name="Lindestad O."/>
        </authorList>
    </citation>
    <scope>NUCLEOTIDE SEQUENCE</scope>
</reference>
<organism evidence="1 2">
    <name type="scientific">Pararge aegeria aegeria</name>
    <dbReference type="NCBI Taxonomy" id="348720"/>
    <lineage>
        <taxon>Eukaryota</taxon>
        <taxon>Metazoa</taxon>
        <taxon>Ecdysozoa</taxon>
        <taxon>Arthropoda</taxon>
        <taxon>Hexapoda</taxon>
        <taxon>Insecta</taxon>
        <taxon>Pterygota</taxon>
        <taxon>Neoptera</taxon>
        <taxon>Endopterygota</taxon>
        <taxon>Lepidoptera</taxon>
        <taxon>Glossata</taxon>
        <taxon>Ditrysia</taxon>
        <taxon>Papilionoidea</taxon>
        <taxon>Nymphalidae</taxon>
        <taxon>Satyrinae</taxon>
        <taxon>Satyrini</taxon>
        <taxon>Parargina</taxon>
        <taxon>Pararge</taxon>
    </lineage>
</organism>
<keyword evidence="2" id="KW-1185">Reference proteome</keyword>